<dbReference type="InterPro" id="IPR043132">
    <property type="entry name" value="BCAT-like_C"/>
</dbReference>
<dbReference type="EMBL" id="FUYE01000008">
    <property type="protein sequence ID" value="SKA98366.1"/>
    <property type="molecule type" value="Genomic_DNA"/>
</dbReference>
<dbReference type="Gene3D" id="3.30.470.10">
    <property type="match status" value="1"/>
</dbReference>
<organism evidence="11 12">
    <name type="scientific">Prosthecobacter debontii</name>
    <dbReference type="NCBI Taxonomy" id="48467"/>
    <lineage>
        <taxon>Bacteria</taxon>
        <taxon>Pseudomonadati</taxon>
        <taxon>Verrucomicrobiota</taxon>
        <taxon>Verrucomicrobiia</taxon>
        <taxon>Verrucomicrobiales</taxon>
        <taxon>Verrucomicrobiaceae</taxon>
        <taxon>Prosthecobacter</taxon>
    </lineage>
</organism>
<dbReference type="RefSeq" id="WP_078813921.1">
    <property type="nucleotide sequence ID" value="NZ_FUYE01000008.1"/>
</dbReference>
<comment type="catalytic activity">
    <reaction evidence="8">
        <text>L-valine + 2-oxoglutarate = 3-methyl-2-oxobutanoate + L-glutamate</text>
        <dbReference type="Rhea" id="RHEA:24813"/>
        <dbReference type="ChEBI" id="CHEBI:11851"/>
        <dbReference type="ChEBI" id="CHEBI:16810"/>
        <dbReference type="ChEBI" id="CHEBI:29985"/>
        <dbReference type="ChEBI" id="CHEBI:57762"/>
        <dbReference type="EC" id="2.6.1.42"/>
    </reaction>
</comment>
<evidence type="ECO:0000256" key="1">
    <source>
        <dbReference type="ARBA" id="ARBA00001933"/>
    </source>
</evidence>
<comment type="cofactor">
    <cofactor evidence="1">
        <name>pyridoxal 5'-phosphate</name>
        <dbReference type="ChEBI" id="CHEBI:597326"/>
    </cofactor>
</comment>
<comment type="catalytic activity">
    <reaction evidence="10">
        <text>L-leucine + 2-oxoglutarate = 4-methyl-2-oxopentanoate + L-glutamate</text>
        <dbReference type="Rhea" id="RHEA:18321"/>
        <dbReference type="ChEBI" id="CHEBI:16810"/>
        <dbReference type="ChEBI" id="CHEBI:17865"/>
        <dbReference type="ChEBI" id="CHEBI:29985"/>
        <dbReference type="ChEBI" id="CHEBI:57427"/>
        <dbReference type="EC" id="2.6.1.42"/>
    </reaction>
</comment>
<keyword evidence="11" id="KW-0032">Aminotransferase</keyword>
<keyword evidence="12" id="KW-1185">Reference proteome</keyword>
<evidence type="ECO:0000256" key="4">
    <source>
        <dbReference type="ARBA" id="ARBA00005072"/>
    </source>
</evidence>
<dbReference type="OrthoDB" id="9805628at2"/>
<dbReference type="InterPro" id="IPR036038">
    <property type="entry name" value="Aminotransferase-like"/>
</dbReference>
<evidence type="ECO:0000256" key="3">
    <source>
        <dbReference type="ARBA" id="ARBA00004931"/>
    </source>
</evidence>
<comment type="pathway">
    <text evidence="4">Amino-acid biosynthesis; L-leucine biosynthesis; L-leucine from 3-methyl-2-oxobutanoate: step 4/4.</text>
</comment>
<dbReference type="Proteomes" id="UP000190774">
    <property type="component" value="Unassembled WGS sequence"/>
</dbReference>
<evidence type="ECO:0000256" key="5">
    <source>
        <dbReference type="ARBA" id="ARBA00009320"/>
    </source>
</evidence>
<evidence type="ECO:0000313" key="11">
    <source>
        <dbReference type="EMBL" id="SKA98366.1"/>
    </source>
</evidence>
<dbReference type="AlphaFoldDB" id="A0A1T4Y9D6"/>
<dbReference type="Gene3D" id="3.20.10.10">
    <property type="entry name" value="D-amino Acid Aminotransferase, subunit A, domain 2"/>
    <property type="match status" value="1"/>
</dbReference>
<dbReference type="STRING" id="48467.SAMN02745166_02738"/>
<comment type="pathway">
    <text evidence="3">Amino-acid biosynthesis; L-valine biosynthesis; L-valine from pyruvate: step 4/4.</text>
</comment>
<dbReference type="GO" id="GO:0008652">
    <property type="term" value="P:amino acid biosynthetic process"/>
    <property type="evidence" value="ECO:0007669"/>
    <property type="project" value="UniProtKB-ARBA"/>
</dbReference>
<dbReference type="SUPFAM" id="SSF56752">
    <property type="entry name" value="D-aminoacid aminotransferase-like PLP-dependent enzymes"/>
    <property type="match status" value="1"/>
</dbReference>
<keyword evidence="7" id="KW-0663">Pyridoxal phosphate</keyword>
<dbReference type="InterPro" id="IPR043131">
    <property type="entry name" value="BCAT-like_N"/>
</dbReference>
<dbReference type="FunFam" id="3.20.10.10:FF:000002">
    <property type="entry name" value="D-alanine aminotransferase"/>
    <property type="match status" value="1"/>
</dbReference>
<comment type="similarity">
    <text evidence="5">Belongs to the class-IV pyridoxal-phosphate-dependent aminotransferase family.</text>
</comment>
<reference evidence="12" key="1">
    <citation type="submission" date="2017-02" db="EMBL/GenBank/DDBJ databases">
        <authorList>
            <person name="Varghese N."/>
            <person name="Submissions S."/>
        </authorList>
    </citation>
    <scope>NUCLEOTIDE SEQUENCE [LARGE SCALE GENOMIC DNA]</scope>
    <source>
        <strain evidence="12">ATCC 700200</strain>
    </source>
</reference>
<comment type="catalytic activity">
    <reaction evidence="9">
        <text>L-isoleucine + 2-oxoglutarate = (S)-3-methyl-2-oxopentanoate + L-glutamate</text>
        <dbReference type="Rhea" id="RHEA:24801"/>
        <dbReference type="ChEBI" id="CHEBI:16810"/>
        <dbReference type="ChEBI" id="CHEBI:29985"/>
        <dbReference type="ChEBI" id="CHEBI:35146"/>
        <dbReference type="ChEBI" id="CHEBI:58045"/>
        <dbReference type="EC" id="2.6.1.42"/>
    </reaction>
</comment>
<keyword evidence="11" id="KW-0808">Transferase</keyword>
<dbReference type="InterPro" id="IPR001544">
    <property type="entry name" value="Aminotrans_IV"/>
</dbReference>
<evidence type="ECO:0000256" key="9">
    <source>
        <dbReference type="ARBA" id="ARBA00048798"/>
    </source>
</evidence>
<accession>A0A1T4Y9D6</accession>
<evidence type="ECO:0000256" key="10">
    <source>
        <dbReference type="ARBA" id="ARBA00049229"/>
    </source>
</evidence>
<dbReference type="PANTHER" id="PTHR42743:SF11">
    <property type="entry name" value="AMINODEOXYCHORISMATE LYASE"/>
    <property type="match status" value="1"/>
</dbReference>
<evidence type="ECO:0000256" key="7">
    <source>
        <dbReference type="ARBA" id="ARBA00022898"/>
    </source>
</evidence>
<name>A0A1T4Y9D6_9BACT</name>
<evidence type="ECO:0000256" key="2">
    <source>
        <dbReference type="ARBA" id="ARBA00004824"/>
    </source>
</evidence>
<dbReference type="GO" id="GO:0046394">
    <property type="term" value="P:carboxylic acid biosynthetic process"/>
    <property type="evidence" value="ECO:0007669"/>
    <property type="project" value="UniProtKB-ARBA"/>
</dbReference>
<dbReference type="EC" id="2.6.1.42" evidence="6"/>
<comment type="pathway">
    <text evidence="2">Amino-acid biosynthesis; L-isoleucine biosynthesis; L-isoleucine from 2-oxobutanoate: step 4/4.</text>
</comment>
<dbReference type="CDD" id="cd00449">
    <property type="entry name" value="PLPDE_IV"/>
    <property type="match status" value="1"/>
</dbReference>
<dbReference type="Pfam" id="PF01063">
    <property type="entry name" value="Aminotran_4"/>
    <property type="match status" value="1"/>
</dbReference>
<dbReference type="PANTHER" id="PTHR42743">
    <property type="entry name" value="AMINO-ACID AMINOTRANSFERASE"/>
    <property type="match status" value="1"/>
</dbReference>
<protein>
    <recommendedName>
        <fullName evidence="6">branched-chain-amino-acid transaminase</fullName>
        <ecNumber evidence="6">2.6.1.42</ecNumber>
    </recommendedName>
</protein>
<dbReference type="GO" id="GO:0005829">
    <property type="term" value="C:cytosol"/>
    <property type="evidence" value="ECO:0007669"/>
    <property type="project" value="TreeGrafter"/>
</dbReference>
<evidence type="ECO:0000313" key="12">
    <source>
        <dbReference type="Proteomes" id="UP000190774"/>
    </source>
</evidence>
<dbReference type="GO" id="GO:0004084">
    <property type="term" value="F:branched-chain-amino-acid transaminase activity"/>
    <property type="evidence" value="ECO:0007669"/>
    <property type="project" value="UniProtKB-EC"/>
</dbReference>
<gene>
    <name evidence="11" type="ORF">SAMN02745166_02738</name>
</gene>
<proteinExistence type="inferred from homology"/>
<sequence length="280" mass="30163">MDKPTFLWLNGRLWNAQEASISPFDHGLLVGDGVFETLVVREGRPVGVKPHYERLVRSCQTIGLACITEAEFRQGIQAVLEANGLTDARVRVTLTSGDGPLGSDRGQGLGTVMAVATALKPWPPAEEVWIVPWVRNSRSALAGVKSLSYGENVRCLLHAKNLGSGEALLLNERDELCEGTGSNVFIVSEGRLMTPPLSSGCLAGTTRAWVLQACEVAGIECLQCDIPAAWLEGCAEAFLTSSTRDVHPISRLNGKPLTAPGPLTRRVQQAYAEFVERETA</sequence>
<dbReference type="InterPro" id="IPR050571">
    <property type="entry name" value="Class-IV_PLP-Dep_Aminotrnsfr"/>
</dbReference>
<evidence type="ECO:0000256" key="6">
    <source>
        <dbReference type="ARBA" id="ARBA00013053"/>
    </source>
</evidence>
<evidence type="ECO:0000256" key="8">
    <source>
        <dbReference type="ARBA" id="ARBA00048212"/>
    </source>
</evidence>